<keyword evidence="4 5" id="KW-0472">Membrane</keyword>
<keyword evidence="3 5" id="KW-1133">Transmembrane helix</keyword>
<dbReference type="Proteomes" id="UP000589292">
    <property type="component" value="Unassembled WGS sequence"/>
</dbReference>
<feature type="transmembrane region" description="Helical" evidence="5">
    <location>
        <begin position="287"/>
        <end position="308"/>
    </location>
</feature>
<feature type="transmembrane region" description="Helical" evidence="5">
    <location>
        <begin position="71"/>
        <end position="89"/>
    </location>
</feature>
<evidence type="ECO:0000313" key="7">
    <source>
        <dbReference type="EMBL" id="MBA1376206.1"/>
    </source>
</evidence>
<dbReference type="EMBL" id="VDES01000006">
    <property type="protein sequence ID" value="MBA1376206.1"/>
    <property type="molecule type" value="Genomic_DNA"/>
</dbReference>
<dbReference type="Pfam" id="PF04932">
    <property type="entry name" value="Wzy_C"/>
    <property type="match status" value="1"/>
</dbReference>
<feature type="transmembrane region" description="Helical" evidence="5">
    <location>
        <begin position="124"/>
        <end position="145"/>
    </location>
</feature>
<keyword evidence="2 5" id="KW-0812">Transmembrane</keyword>
<dbReference type="InterPro" id="IPR051533">
    <property type="entry name" value="WaaL-like"/>
</dbReference>
<evidence type="ECO:0000256" key="5">
    <source>
        <dbReference type="SAM" id="Phobius"/>
    </source>
</evidence>
<feature type="transmembrane region" description="Helical" evidence="5">
    <location>
        <begin position="250"/>
        <end position="266"/>
    </location>
</feature>
<proteinExistence type="predicted"/>
<feature type="transmembrane region" description="Helical" evidence="5">
    <location>
        <begin position="200"/>
        <end position="216"/>
    </location>
</feature>
<gene>
    <name evidence="7" type="ORF">FG486_17830</name>
</gene>
<feature type="transmembrane region" description="Helical" evidence="5">
    <location>
        <begin position="443"/>
        <end position="462"/>
    </location>
</feature>
<keyword evidence="8" id="KW-1185">Reference proteome</keyword>
<reference evidence="7 8" key="1">
    <citation type="journal article" date="1994" name="Int. J. Syst. Bacteriol.">
        <title>Phylogenetic positions of novel aerobic, bacteriochlorophyll a-containing bacteria and description of Roseococcus thiosulfatophilus gen. nov., sp. nov., Erythromicrobium ramosum gen. nov., sp. nov., and Erythrobacter litoralis sp. nov.</title>
        <authorList>
            <person name="Yurkov V."/>
            <person name="Stackebrandt E."/>
            <person name="Holmes A."/>
            <person name="Fuerst J.A."/>
            <person name="Hugenholtz P."/>
            <person name="Golecki J."/>
            <person name="Gad'on N."/>
            <person name="Gorlenko V.M."/>
            <person name="Kompantseva E.I."/>
            <person name="Drews G."/>
        </authorList>
    </citation>
    <scope>NUCLEOTIDE SEQUENCE [LARGE SCALE GENOMIC DNA]</scope>
    <source>
        <strain evidence="7 8">KR-99</strain>
    </source>
</reference>
<feature type="transmembrane region" description="Helical" evidence="5">
    <location>
        <begin position="152"/>
        <end position="172"/>
    </location>
</feature>
<dbReference type="GO" id="GO:0016874">
    <property type="term" value="F:ligase activity"/>
    <property type="evidence" value="ECO:0007669"/>
    <property type="project" value="UniProtKB-KW"/>
</dbReference>
<dbReference type="GO" id="GO:0016020">
    <property type="term" value="C:membrane"/>
    <property type="evidence" value="ECO:0007669"/>
    <property type="project" value="UniProtKB-SubCell"/>
</dbReference>
<dbReference type="RefSeq" id="WP_181268569.1">
    <property type="nucleotide sequence ID" value="NZ_BAAAGB010000001.1"/>
</dbReference>
<protein>
    <submittedName>
        <fullName evidence="7">O-antigen ligase family protein</fullName>
    </submittedName>
</protein>
<dbReference type="PANTHER" id="PTHR37422:SF23">
    <property type="entry name" value="TEICHURONIC ACID BIOSYNTHESIS PROTEIN TUAE"/>
    <property type="match status" value="1"/>
</dbReference>
<evidence type="ECO:0000256" key="1">
    <source>
        <dbReference type="ARBA" id="ARBA00004141"/>
    </source>
</evidence>
<dbReference type="PANTHER" id="PTHR37422">
    <property type="entry name" value="TEICHURONIC ACID BIOSYNTHESIS PROTEIN TUAE"/>
    <property type="match status" value="1"/>
</dbReference>
<dbReference type="AlphaFoldDB" id="A0A7V8U9X2"/>
<accession>A0A7V8U9X2</accession>
<evidence type="ECO:0000256" key="2">
    <source>
        <dbReference type="ARBA" id="ARBA00022692"/>
    </source>
</evidence>
<comment type="subcellular location">
    <subcellularLocation>
        <location evidence="1">Membrane</location>
        <topology evidence="1">Multi-pass membrane protein</topology>
    </subcellularLocation>
</comment>
<evidence type="ECO:0000313" key="8">
    <source>
        <dbReference type="Proteomes" id="UP000589292"/>
    </source>
</evidence>
<comment type="caution">
    <text evidence="7">The sequence shown here is derived from an EMBL/GenBank/DDBJ whole genome shotgun (WGS) entry which is preliminary data.</text>
</comment>
<feature type="transmembrane region" description="Helical" evidence="5">
    <location>
        <begin position="40"/>
        <end position="59"/>
    </location>
</feature>
<feature type="domain" description="O-antigen ligase-related" evidence="6">
    <location>
        <begin position="234"/>
        <end position="388"/>
    </location>
</feature>
<feature type="transmembrane region" description="Helical" evidence="5">
    <location>
        <begin position="376"/>
        <end position="400"/>
    </location>
</feature>
<sequence length="473" mass="50320">MNQLVKTVAGPQSRLGLILLCCLMAVLAIFGGSSRMDEPLLLFARFGVIVIGCIAFVNLDRAAFRIIRTPLLFLLAFAVIIAVQLIPLPPSVWQARPGMEELIAISRLAGTLDVWRPLSLDPMATLNSLMSLLVPLAAILCYPLLSDQQRSAFPYILLAVAAFSIAVAGLQVGGANQLYYYRIINKGVATGIMANRNHQAMLLASSIPAIAAVLLNRSRGSLIDSRDLLFAGLTLVVVIGMVVATGSRAGLLLVLVVVGLSGYVLWPAFARSAGRNGGPEGSRWRNVLAGTGLAAVFVLIIAAMGGGMNSFSRLGEVEVGGDQRVEVIPQLIELVQKFFPFGSGFGSFPWVFQIIEPDNQLNTAYFNNAHNDFAQIIIEGGVLGAALVVFALFIGAKGMWRLIAAPRNGSRGMSGRDRSLILVGVGLFLATAIASLFDYPLRTPVVAGLAALAGCILCDWRLNAGPARHDVAR</sequence>
<feature type="transmembrane region" description="Helical" evidence="5">
    <location>
        <begin position="228"/>
        <end position="244"/>
    </location>
</feature>
<organism evidence="7 8">
    <name type="scientific">Sphingomonas ursincola</name>
    <dbReference type="NCBI Taxonomy" id="56361"/>
    <lineage>
        <taxon>Bacteria</taxon>
        <taxon>Pseudomonadati</taxon>
        <taxon>Pseudomonadota</taxon>
        <taxon>Alphaproteobacteria</taxon>
        <taxon>Sphingomonadales</taxon>
        <taxon>Sphingomonadaceae</taxon>
        <taxon>Sphingomonas</taxon>
    </lineage>
</organism>
<feature type="transmembrane region" description="Helical" evidence="5">
    <location>
        <begin position="420"/>
        <end position="437"/>
    </location>
</feature>
<evidence type="ECO:0000256" key="4">
    <source>
        <dbReference type="ARBA" id="ARBA00023136"/>
    </source>
</evidence>
<keyword evidence="7" id="KW-0436">Ligase</keyword>
<evidence type="ECO:0000259" key="6">
    <source>
        <dbReference type="Pfam" id="PF04932"/>
    </source>
</evidence>
<dbReference type="InterPro" id="IPR007016">
    <property type="entry name" value="O-antigen_ligase-rel_domated"/>
</dbReference>
<name>A0A7V8U9X2_9SPHN</name>
<feature type="transmembrane region" description="Helical" evidence="5">
    <location>
        <begin position="15"/>
        <end position="34"/>
    </location>
</feature>
<evidence type="ECO:0000256" key="3">
    <source>
        <dbReference type="ARBA" id="ARBA00022989"/>
    </source>
</evidence>